<dbReference type="GeneID" id="64626303"/>
<comment type="caution">
    <text evidence="2">The sequence shown here is derived from an EMBL/GenBank/DDBJ whole genome shotgun (WGS) entry which is preliminary data.</text>
</comment>
<organism evidence="2 3">
    <name type="scientific">Suillus subaureus</name>
    <dbReference type="NCBI Taxonomy" id="48587"/>
    <lineage>
        <taxon>Eukaryota</taxon>
        <taxon>Fungi</taxon>
        <taxon>Dikarya</taxon>
        <taxon>Basidiomycota</taxon>
        <taxon>Agaricomycotina</taxon>
        <taxon>Agaricomycetes</taxon>
        <taxon>Agaricomycetidae</taxon>
        <taxon>Boletales</taxon>
        <taxon>Suillineae</taxon>
        <taxon>Suillaceae</taxon>
        <taxon>Suillus</taxon>
    </lineage>
</organism>
<name>A0A9P7ELS7_9AGAM</name>
<gene>
    <name evidence="2" type="ORF">BJ212DRAFT_1295111</name>
</gene>
<reference evidence="2" key="1">
    <citation type="journal article" date="2020" name="New Phytol.">
        <title>Comparative genomics reveals dynamic genome evolution in host specialist ectomycorrhizal fungi.</title>
        <authorList>
            <person name="Lofgren L.A."/>
            <person name="Nguyen N.H."/>
            <person name="Vilgalys R."/>
            <person name="Ruytinx J."/>
            <person name="Liao H.L."/>
            <person name="Branco S."/>
            <person name="Kuo A."/>
            <person name="LaButti K."/>
            <person name="Lipzen A."/>
            <person name="Andreopoulos W."/>
            <person name="Pangilinan J."/>
            <person name="Riley R."/>
            <person name="Hundley H."/>
            <person name="Na H."/>
            <person name="Barry K."/>
            <person name="Grigoriev I.V."/>
            <person name="Stajich J.E."/>
            <person name="Kennedy P.G."/>
        </authorList>
    </citation>
    <scope>NUCLEOTIDE SEQUENCE</scope>
    <source>
        <strain evidence="2">MN1</strain>
    </source>
</reference>
<dbReference type="Proteomes" id="UP000807769">
    <property type="component" value="Unassembled WGS sequence"/>
</dbReference>
<keyword evidence="3" id="KW-1185">Reference proteome</keyword>
<feature type="region of interest" description="Disordered" evidence="1">
    <location>
        <begin position="129"/>
        <end position="149"/>
    </location>
</feature>
<evidence type="ECO:0000313" key="3">
    <source>
        <dbReference type="Proteomes" id="UP000807769"/>
    </source>
</evidence>
<dbReference type="RefSeq" id="XP_041198993.1">
    <property type="nucleotide sequence ID" value="XM_041332286.1"/>
</dbReference>
<evidence type="ECO:0000313" key="2">
    <source>
        <dbReference type="EMBL" id="KAG1825740.1"/>
    </source>
</evidence>
<dbReference type="AlphaFoldDB" id="A0A9P7ELS7"/>
<evidence type="ECO:0000256" key="1">
    <source>
        <dbReference type="SAM" id="MobiDB-lite"/>
    </source>
</evidence>
<feature type="region of interest" description="Disordered" evidence="1">
    <location>
        <begin position="15"/>
        <end position="45"/>
    </location>
</feature>
<dbReference type="EMBL" id="JABBWG010000002">
    <property type="protein sequence ID" value="KAG1825740.1"/>
    <property type="molecule type" value="Genomic_DNA"/>
</dbReference>
<protein>
    <submittedName>
        <fullName evidence="2">Uncharacterized protein</fullName>
    </submittedName>
</protein>
<dbReference type="OrthoDB" id="2659717at2759"/>
<proteinExistence type="predicted"/>
<sequence length="563" mass="62144">MALFKVTIIFNATSTMPRTGSQGGHGHGHGSAIPGAQSGANEHRMSIPPFQPILFQMSHNDSGITTEHQIAANNMIYTEGPTIDTLQQHQSCCRSTQLLLQDQLRPYAIPSSRTSSHRTSSRVSMSTMSLDNLDDNSTNSQHARHGSRHGALKLSKIGFYSENNKQNIYHARKLIVLNMILESGWEDDCNTLDAIARECLSSACVRTSHITKPTTAIIKLLVQEAEGCLPALGLQPDGTLSPEDDMACIIACVNAILDEKNLQDYFLHGWDTEHSKILVFSAVVYFKFHEGFWFGRNSPFLNDPAARVQISKPSWFMYELLGAALYCAICHAATGRLSKTKNVLQFSAHEFQPVAAGIRNAIKQYMDCPDLDDGEFLPQMTAHHVQCLKALRSCTGEGLPTKQYNINVPSSSLELYQPRMDNFAATLLTSSLTLLPSLTYPQNTAASSSSSSSNTSWYPHDVVQSPQVVSYAPYVPDDHDYIGHGKMPSYPQPQYYIQPESQPQAFREPEVVLDQSNGPPFMQDDPCSSSSSLAGWGVTSQAAGGPHTYHEVPHYFSHHLDHQ</sequence>
<accession>A0A9P7ELS7</accession>